<name>A0A9P1EIU4_CUSEU</name>
<comment type="caution">
    <text evidence="2">The sequence shown here is derived from an EMBL/GenBank/DDBJ whole genome shotgun (WGS) entry which is preliminary data.</text>
</comment>
<dbReference type="NCBIfam" id="TIGR01640">
    <property type="entry name" value="F_box_assoc_1"/>
    <property type="match status" value="1"/>
</dbReference>
<dbReference type="EMBL" id="CAMAPE010000053">
    <property type="protein sequence ID" value="CAH9109904.1"/>
    <property type="molecule type" value="Genomic_DNA"/>
</dbReference>
<dbReference type="InterPro" id="IPR017451">
    <property type="entry name" value="F-box-assoc_interact_dom"/>
</dbReference>
<dbReference type="Pfam" id="PF08268">
    <property type="entry name" value="FBA_3"/>
    <property type="match status" value="1"/>
</dbReference>
<proteinExistence type="predicted"/>
<organism evidence="2 3">
    <name type="scientific">Cuscuta europaea</name>
    <name type="common">European dodder</name>
    <dbReference type="NCBI Taxonomy" id="41803"/>
    <lineage>
        <taxon>Eukaryota</taxon>
        <taxon>Viridiplantae</taxon>
        <taxon>Streptophyta</taxon>
        <taxon>Embryophyta</taxon>
        <taxon>Tracheophyta</taxon>
        <taxon>Spermatophyta</taxon>
        <taxon>Magnoliopsida</taxon>
        <taxon>eudicotyledons</taxon>
        <taxon>Gunneridae</taxon>
        <taxon>Pentapetalae</taxon>
        <taxon>asterids</taxon>
        <taxon>lamiids</taxon>
        <taxon>Solanales</taxon>
        <taxon>Convolvulaceae</taxon>
        <taxon>Cuscuteae</taxon>
        <taxon>Cuscuta</taxon>
        <taxon>Cuscuta subgen. Cuscuta</taxon>
    </lineage>
</organism>
<dbReference type="InterPro" id="IPR013187">
    <property type="entry name" value="F-box-assoc_dom_typ3"/>
</dbReference>
<gene>
    <name evidence="2" type="ORF">CEURO_LOCUS18631</name>
</gene>
<dbReference type="Proteomes" id="UP001152484">
    <property type="component" value="Unassembled WGS sequence"/>
</dbReference>
<dbReference type="PANTHER" id="PTHR31111">
    <property type="entry name" value="BNAA05G37150D PROTEIN-RELATED"/>
    <property type="match status" value="1"/>
</dbReference>
<dbReference type="OrthoDB" id="978at2759"/>
<evidence type="ECO:0000313" key="2">
    <source>
        <dbReference type="EMBL" id="CAH9109904.1"/>
    </source>
</evidence>
<dbReference type="AlphaFoldDB" id="A0A9P1EIU4"/>
<sequence length="445" mass="51568">MRVIRKTCVWIYKCIHMTYEIIVIVLEKTRPSAPAKSREIGELSLLHQDNLFEILVRLDHQSLGKLNCVSRFFRDPSFQESYVNWATSPIHGTTILFSIRALFVPTAKDDRRSSYYRFQQEEFYTINYNSREEEGKLIQAKRVRHLEAEERLLRCVSVAKGGVLCFLNGKREYITCDRITGQHIIFPPSPWWSKRSAAPRILLGFDASSRTYKILKSEACRETYTVKHWVITVRIGEYWREIDDSSSPLFHPYHRFSLSVCVDSVIYSYNQTCDIERWERVDGGFYLVAFDLRSESFHGMPFPPVERKHYDDFVRSSTLVELDGRLAIIHVCNGMVVTWSFEPSSSLWNKKHAIALPPGVEARSPRHDDDKFSGSFSVTPAGEVVLLMPRRMTSSLWILLEKVGVKPIWKKFRISGLGDFPNPVHGSFKAVVVVQNITESFFHRQ</sequence>
<evidence type="ECO:0000259" key="1">
    <source>
        <dbReference type="Pfam" id="PF08268"/>
    </source>
</evidence>
<reference evidence="2" key="1">
    <citation type="submission" date="2022-07" db="EMBL/GenBank/DDBJ databases">
        <authorList>
            <person name="Macas J."/>
            <person name="Novak P."/>
            <person name="Neumann P."/>
        </authorList>
    </citation>
    <scope>NUCLEOTIDE SEQUENCE</scope>
</reference>
<accession>A0A9P1EIU4</accession>
<dbReference type="PANTHER" id="PTHR31111:SF138">
    <property type="entry name" value="F-BOX ASSOCIATED DOMAIN-CONTAINING PROTEIN"/>
    <property type="match status" value="1"/>
</dbReference>
<keyword evidence="3" id="KW-1185">Reference proteome</keyword>
<evidence type="ECO:0000313" key="3">
    <source>
        <dbReference type="Proteomes" id="UP001152484"/>
    </source>
</evidence>
<protein>
    <recommendedName>
        <fullName evidence="1">F-box associated beta-propeller type 3 domain-containing protein</fullName>
    </recommendedName>
</protein>
<feature type="domain" description="F-box associated beta-propeller type 3" evidence="1">
    <location>
        <begin position="137"/>
        <end position="400"/>
    </location>
</feature>